<reference evidence="1 2" key="1">
    <citation type="submission" date="2020-12" db="EMBL/GenBank/DDBJ databases">
        <title>Microbacterium sp. HY060.</title>
        <authorList>
            <person name="Zhou J."/>
        </authorList>
    </citation>
    <scope>NUCLEOTIDE SEQUENCE [LARGE SCALE GENOMIC DNA]</scope>
    <source>
        <strain evidence="1 2">HY60</strain>
    </source>
</reference>
<keyword evidence="2" id="KW-1185">Reference proteome</keyword>
<evidence type="ECO:0000313" key="1">
    <source>
        <dbReference type="EMBL" id="QPZ38358.1"/>
    </source>
</evidence>
<protein>
    <submittedName>
        <fullName evidence="1">Aldose 1-epimerase family protein</fullName>
    </submittedName>
</protein>
<name>A0ABX6YHV9_9MICO</name>
<dbReference type="RefSeq" id="WP_166986709.1">
    <property type="nucleotide sequence ID" value="NZ_CP061169.1"/>
</dbReference>
<dbReference type="InterPro" id="IPR027839">
    <property type="entry name" value="DUF4432"/>
</dbReference>
<dbReference type="InterPro" id="IPR011013">
    <property type="entry name" value="Gal_mutarotase_sf_dom"/>
</dbReference>
<dbReference type="Proteomes" id="UP000662814">
    <property type="component" value="Chromosome"/>
</dbReference>
<organism evidence="1 2">
    <name type="scientific">Paramicrobacterium chengjingii</name>
    <dbReference type="NCBI Taxonomy" id="2769067"/>
    <lineage>
        <taxon>Bacteria</taxon>
        <taxon>Bacillati</taxon>
        <taxon>Actinomycetota</taxon>
        <taxon>Actinomycetes</taxon>
        <taxon>Micrococcales</taxon>
        <taxon>Microbacteriaceae</taxon>
        <taxon>Paramicrobacterium</taxon>
    </lineage>
</organism>
<gene>
    <name evidence="1" type="ORF">HCR76_16490</name>
</gene>
<dbReference type="SUPFAM" id="SSF74650">
    <property type="entry name" value="Galactose mutarotase-like"/>
    <property type="match status" value="1"/>
</dbReference>
<evidence type="ECO:0000313" key="2">
    <source>
        <dbReference type="Proteomes" id="UP000662814"/>
    </source>
</evidence>
<dbReference type="Gene3D" id="2.70.98.10">
    <property type="match status" value="1"/>
</dbReference>
<dbReference type="EMBL" id="CP061169">
    <property type="protein sequence ID" value="QPZ38358.1"/>
    <property type="molecule type" value="Genomic_DNA"/>
</dbReference>
<accession>A0ABX6YHV9</accession>
<sequence>MNIFGHDLSELELRRRVGDTAAAGGLRHIVLDNGTERGVRAIELRSAAGLEIDILIDRALDLGNARFKGVPFGWRSGNGYRHPGLHENNDEDGLSWLRAIDGLLVSAGLDHTLFGVEVDASEYAYPPRKSVKHGLHGRLTGIPGHLLEAREVWTDDTCVLRISGEVVQATMFGEHLKLTRTIEIDLDGTEIRLYDRVENLGFERTPHMYLYHLNFGWPLVDVGTEFVAPIRRHTWQSDSVAEQDIPYRVMPEPQRSAQEQVFEHELVTDDEGNHRVALITSDGQRGIELSWDAQTMPYFFEWQNLRDGQYALGLEPSSHRVGGEAAARADGSMTWLEHGEDRHYRTTIRVLDGTSETEASRARIRAVSGQPD</sequence>
<dbReference type="InterPro" id="IPR014718">
    <property type="entry name" value="GH-type_carb-bd"/>
</dbReference>
<proteinExistence type="predicted"/>
<dbReference type="CDD" id="cd09023">
    <property type="entry name" value="Aldose_epim_Ec_c4013"/>
    <property type="match status" value="1"/>
</dbReference>
<dbReference type="Pfam" id="PF14486">
    <property type="entry name" value="DUF4432"/>
    <property type="match status" value="1"/>
</dbReference>